<dbReference type="PANTHER" id="PTHR37305:SF1">
    <property type="entry name" value="MEMBRANE PROTEIN"/>
    <property type="match status" value="1"/>
</dbReference>
<sequence length="249" mass="27397">MGNLQAAIRNELRLMLYRKKTLAFFIVSAAIPILAAFAFRSLKPVLGIFSVNPSFPIEMLGLYTALWIPLFLLLSLADSFPQEVSSRTLKLALLRPVTRMKVYLAKLSAIAIGVAALMLLLLTVTLISNAMAGSVGQSFHEWFVFAKAYFAGFISMLALATVFSMVAQLFRSASGFLIFSIVLYAAAKIAPYFVGGFSAFSLASYTDWYVLWLSGTVATSRLFSSFLFLLSGTVLFFSLGYTLFDRKEA</sequence>
<feature type="transmembrane region" description="Helical" evidence="1">
    <location>
        <begin position="60"/>
        <end position="81"/>
    </location>
</feature>
<dbReference type="PANTHER" id="PTHR37305">
    <property type="entry name" value="INTEGRAL MEMBRANE PROTEIN-RELATED"/>
    <property type="match status" value="1"/>
</dbReference>
<comment type="caution">
    <text evidence="2">The sequence shown here is derived from an EMBL/GenBank/DDBJ whole genome shotgun (WGS) entry which is preliminary data.</text>
</comment>
<feature type="transmembrane region" description="Helical" evidence="1">
    <location>
        <begin position="102"/>
        <end position="128"/>
    </location>
</feature>
<organism evidence="2 3">
    <name type="scientific">Cohnella soli</name>
    <dbReference type="NCBI Taxonomy" id="425005"/>
    <lineage>
        <taxon>Bacteria</taxon>
        <taxon>Bacillati</taxon>
        <taxon>Bacillota</taxon>
        <taxon>Bacilli</taxon>
        <taxon>Bacillales</taxon>
        <taxon>Paenibacillaceae</taxon>
        <taxon>Cohnella</taxon>
    </lineage>
</organism>
<gene>
    <name evidence="2" type="ORF">ACFPOF_25955</name>
</gene>
<accession>A0ABW0HYL2</accession>
<evidence type="ECO:0000256" key="1">
    <source>
        <dbReference type="SAM" id="Phobius"/>
    </source>
</evidence>
<feature type="transmembrane region" description="Helical" evidence="1">
    <location>
        <begin position="222"/>
        <end position="244"/>
    </location>
</feature>
<feature type="transmembrane region" description="Helical" evidence="1">
    <location>
        <begin position="148"/>
        <end position="170"/>
    </location>
</feature>
<dbReference type="EMBL" id="JBHSMI010000052">
    <property type="protein sequence ID" value="MFC5406199.1"/>
    <property type="molecule type" value="Genomic_DNA"/>
</dbReference>
<dbReference type="Proteomes" id="UP001596113">
    <property type="component" value="Unassembled WGS sequence"/>
</dbReference>
<keyword evidence="3" id="KW-1185">Reference proteome</keyword>
<feature type="transmembrane region" description="Helical" evidence="1">
    <location>
        <begin position="177"/>
        <end position="202"/>
    </location>
</feature>
<keyword evidence="1" id="KW-0812">Transmembrane</keyword>
<keyword evidence="1" id="KW-1133">Transmembrane helix</keyword>
<feature type="transmembrane region" description="Helical" evidence="1">
    <location>
        <begin position="21"/>
        <end position="40"/>
    </location>
</feature>
<reference evidence="3" key="1">
    <citation type="journal article" date="2019" name="Int. J. Syst. Evol. Microbiol.">
        <title>The Global Catalogue of Microorganisms (GCM) 10K type strain sequencing project: providing services to taxonomists for standard genome sequencing and annotation.</title>
        <authorList>
            <consortium name="The Broad Institute Genomics Platform"/>
            <consortium name="The Broad Institute Genome Sequencing Center for Infectious Disease"/>
            <person name="Wu L."/>
            <person name="Ma J."/>
        </authorList>
    </citation>
    <scope>NUCLEOTIDE SEQUENCE [LARGE SCALE GENOMIC DNA]</scope>
    <source>
        <strain evidence="3">CGMCC 1.18575</strain>
    </source>
</reference>
<evidence type="ECO:0000313" key="3">
    <source>
        <dbReference type="Proteomes" id="UP001596113"/>
    </source>
</evidence>
<evidence type="ECO:0000313" key="2">
    <source>
        <dbReference type="EMBL" id="MFC5406199.1"/>
    </source>
</evidence>
<dbReference type="Pfam" id="PF12679">
    <property type="entry name" value="ABC2_membrane_2"/>
    <property type="match status" value="1"/>
</dbReference>
<keyword evidence="1" id="KW-0472">Membrane</keyword>
<name>A0ABW0HYL2_9BACL</name>
<dbReference type="RefSeq" id="WP_378138175.1">
    <property type="nucleotide sequence ID" value="NZ_JBHSMI010000052.1"/>
</dbReference>
<proteinExistence type="predicted"/>
<protein>
    <submittedName>
        <fullName evidence="2">ABC transporter permease subunit</fullName>
    </submittedName>
</protein>